<keyword evidence="5" id="KW-0507">mRNA processing</keyword>
<dbReference type="GO" id="GO:0006397">
    <property type="term" value="P:mRNA processing"/>
    <property type="evidence" value="ECO:0007669"/>
    <property type="project" value="UniProtKB-KW"/>
</dbReference>
<keyword evidence="4" id="KW-0963">Cytoplasm</keyword>
<dbReference type="GO" id="GO:0005737">
    <property type="term" value="C:cytoplasm"/>
    <property type="evidence" value="ECO:0007669"/>
    <property type="project" value="UniProtKB-SubCell"/>
</dbReference>
<evidence type="ECO:0000256" key="4">
    <source>
        <dbReference type="ARBA" id="ARBA00022490"/>
    </source>
</evidence>
<dbReference type="GO" id="GO:0005681">
    <property type="term" value="C:spliceosomal complex"/>
    <property type="evidence" value="ECO:0007669"/>
    <property type="project" value="UniProtKB-KW"/>
</dbReference>
<evidence type="ECO:0000256" key="8">
    <source>
        <dbReference type="ARBA" id="ARBA00032518"/>
    </source>
</evidence>
<sequence>MVCEKCEGKLKVIVCPDPWKAGARNTNEAGRKATNTLITKKSDRSNSNYVRKCRLCKQRLHLAGYYCQDCAYKKGICCMCGVKVLNTKMYKQSTV</sequence>
<dbReference type="InterPro" id="IPR019367">
    <property type="entry name" value="PDZ-binding_CRIPT"/>
</dbReference>
<dbReference type="Pfam" id="PF10235">
    <property type="entry name" value="Cript"/>
    <property type="match status" value="1"/>
</dbReference>
<dbReference type="AlphaFoldDB" id="A0A6B2LVE1"/>
<evidence type="ECO:0000256" key="3">
    <source>
        <dbReference type="ARBA" id="ARBA00018615"/>
    </source>
</evidence>
<proteinExistence type="inferred from homology"/>
<dbReference type="GO" id="GO:0031122">
    <property type="term" value="P:cytoplasmic microtubule organization"/>
    <property type="evidence" value="ECO:0007669"/>
    <property type="project" value="TreeGrafter"/>
</dbReference>
<reference evidence="9" key="1">
    <citation type="journal article" date="2020" name="J. Eukaryot. Microbiol.">
        <title>De novo Sequencing, Assembly and Annotation of the Transcriptome for the Free-Living Testate Amoeba Arcella intermedia.</title>
        <authorList>
            <person name="Ribeiro G.M."/>
            <person name="Porfirio-Sousa A.L."/>
            <person name="Maurer-Alcala X.X."/>
            <person name="Katz L.A."/>
            <person name="Lahr D.J.G."/>
        </authorList>
    </citation>
    <scope>NUCLEOTIDE SEQUENCE</scope>
</reference>
<accession>A0A6B2LVE1</accession>
<evidence type="ECO:0000256" key="2">
    <source>
        <dbReference type="ARBA" id="ARBA00009021"/>
    </source>
</evidence>
<dbReference type="EMBL" id="GIBP01011702">
    <property type="protein sequence ID" value="NDV40671.1"/>
    <property type="molecule type" value="Transcribed_RNA"/>
</dbReference>
<keyword evidence="7" id="KW-0508">mRNA splicing</keyword>
<keyword evidence="6" id="KW-0747">Spliceosome</keyword>
<organism evidence="9">
    <name type="scientific">Arcella intermedia</name>
    <dbReference type="NCBI Taxonomy" id="1963864"/>
    <lineage>
        <taxon>Eukaryota</taxon>
        <taxon>Amoebozoa</taxon>
        <taxon>Tubulinea</taxon>
        <taxon>Elardia</taxon>
        <taxon>Arcellinida</taxon>
        <taxon>Sphaerothecina</taxon>
        <taxon>Arcellidae</taxon>
        <taxon>Arcella</taxon>
    </lineage>
</organism>
<evidence type="ECO:0000256" key="6">
    <source>
        <dbReference type="ARBA" id="ARBA00022728"/>
    </source>
</evidence>
<comment type="subcellular location">
    <subcellularLocation>
        <location evidence="1">Cytoplasm</location>
    </subcellularLocation>
</comment>
<evidence type="ECO:0000256" key="5">
    <source>
        <dbReference type="ARBA" id="ARBA00022664"/>
    </source>
</evidence>
<dbReference type="PANTHER" id="PTHR11805">
    <property type="entry name" value="CYSTEINE-RICH PDZ-BINDING PROTEIN"/>
    <property type="match status" value="1"/>
</dbReference>
<name>A0A6B2LVE1_9EUKA</name>
<evidence type="ECO:0000256" key="1">
    <source>
        <dbReference type="ARBA" id="ARBA00004496"/>
    </source>
</evidence>
<dbReference type="GO" id="GO:0008380">
    <property type="term" value="P:RNA splicing"/>
    <property type="evidence" value="ECO:0007669"/>
    <property type="project" value="UniProtKB-KW"/>
</dbReference>
<dbReference type="PANTHER" id="PTHR11805:SF1">
    <property type="entry name" value="CYSTEINE-RICH PDZ-BINDING PROTEIN"/>
    <property type="match status" value="1"/>
</dbReference>
<evidence type="ECO:0000313" key="9">
    <source>
        <dbReference type="EMBL" id="NDV40671.1"/>
    </source>
</evidence>
<evidence type="ECO:0000256" key="7">
    <source>
        <dbReference type="ARBA" id="ARBA00023187"/>
    </source>
</evidence>
<dbReference type="GO" id="GO:0008017">
    <property type="term" value="F:microtubule binding"/>
    <property type="evidence" value="ECO:0007669"/>
    <property type="project" value="TreeGrafter"/>
</dbReference>
<comment type="similarity">
    <text evidence="2">Belongs to the CRIPT family.</text>
</comment>
<protein>
    <recommendedName>
        <fullName evidence="3">Cysteine-rich PDZ-binding protein</fullName>
    </recommendedName>
    <alternativeName>
        <fullName evidence="8">Cysteine-rich interactor of PDZ three</fullName>
    </alternativeName>
</protein>
<dbReference type="GO" id="GO:0030165">
    <property type="term" value="F:PDZ domain binding"/>
    <property type="evidence" value="ECO:0007669"/>
    <property type="project" value="TreeGrafter"/>
</dbReference>